<dbReference type="Pfam" id="PF00392">
    <property type="entry name" value="GntR"/>
    <property type="match status" value="1"/>
</dbReference>
<feature type="domain" description="HTH gntR-type" evidence="4">
    <location>
        <begin position="22"/>
        <end position="92"/>
    </location>
</feature>
<dbReference type="SMART" id="SM00345">
    <property type="entry name" value="HTH_GNTR"/>
    <property type="match status" value="1"/>
</dbReference>
<reference evidence="5 6" key="1">
    <citation type="submission" date="2020-04" db="EMBL/GenBank/DDBJ databases">
        <title>Gordonia sp. nov. TBRC 11910.</title>
        <authorList>
            <person name="Suriyachadkun C."/>
        </authorList>
    </citation>
    <scope>NUCLEOTIDE SEQUENCE [LARGE SCALE GENOMIC DNA]</scope>
    <source>
        <strain evidence="5 6">TBRC 11910</strain>
    </source>
</reference>
<dbReference type="SUPFAM" id="SSF48008">
    <property type="entry name" value="GntR ligand-binding domain-like"/>
    <property type="match status" value="1"/>
</dbReference>
<evidence type="ECO:0000313" key="6">
    <source>
        <dbReference type="Proteomes" id="UP000550729"/>
    </source>
</evidence>
<dbReference type="Gene3D" id="1.20.120.530">
    <property type="entry name" value="GntR ligand-binding domain-like"/>
    <property type="match status" value="1"/>
</dbReference>
<evidence type="ECO:0000256" key="1">
    <source>
        <dbReference type="ARBA" id="ARBA00023015"/>
    </source>
</evidence>
<dbReference type="InterPro" id="IPR011711">
    <property type="entry name" value="GntR_C"/>
</dbReference>
<dbReference type="RefSeq" id="WP_170197793.1">
    <property type="nucleotide sequence ID" value="NZ_JABBNB010000062.1"/>
</dbReference>
<sequence length="246" mass="26509">MSASPIQPSRSAAAVFTPLRQRGLVEEISARVEAAVDTGLLIAGQRLPNEAELAAALGVSVVTTREALARLRARDVVVTTRGRNGGSFIADGARGSLDRARERLRRLTKVELSDIGLHYEAIGSTAARVAARRASATDLVGIRSFLRTESDDPADWRLVDSEFVLEVAAVARTARLTRALLELQAEIGTIALLPYVNRDFREQSVISRESVAAAIESHDADAADRAMRGLIAIVVDDLLIQRAEYA</sequence>
<proteinExistence type="predicted"/>
<dbReference type="InterPro" id="IPR008920">
    <property type="entry name" value="TF_FadR/GntR_C"/>
</dbReference>
<keyword evidence="2" id="KW-0238">DNA-binding</keyword>
<organism evidence="5 6">
    <name type="scientific">Gordonia asplenii</name>
    <dbReference type="NCBI Taxonomy" id="2725283"/>
    <lineage>
        <taxon>Bacteria</taxon>
        <taxon>Bacillati</taxon>
        <taxon>Actinomycetota</taxon>
        <taxon>Actinomycetes</taxon>
        <taxon>Mycobacteriales</taxon>
        <taxon>Gordoniaceae</taxon>
        <taxon>Gordonia</taxon>
    </lineage>
</organism>
<dbReference type="Pfam" id="PF07729">
    <property type="entry name" value="FCD"/>
    <property type="match status" value="1"/>
</dbReference>
<keyword evidence="1" id="KW-0805">Transcription regulation</keyword>
<comment type="caution">
    <text evidence="5">The sequence shown here is derived from an EMBL/GenBank/DDBJ whole genome shotgun (WGS) entry which is preliminary data.</text>
</comment>
<dbReference type="PANTHER" id="PTHR43537:SF24">
    <property type="entry name" value="GLUCONATE OPERON TRANSCRIPTIONAL REPRESSOR"/>
    <property type="match status" value="1"/>
</dbReference>
<evidence type="ECO:0000256" key="3">
    <source>
        <dbReference type="ARBA" id="ARBA00023163"/>
    </source>
</evidence>
<dbReference type="AlphaFoldDB" id="A0A848LCL5"/>
<dbReference type="GO" id="GO:0003677">
    <property type="term" value="F:DNA binding"/>
    <property type="evidence" value="ECO:0007669"/>
    <property type="project" value="UniProtKB-KW"/>
</dbReference>
<protein>
    <submittedName>
        <fullName evidence="5">FadR family transcriptional regulator</fullName>
    </submittedName>
</protein>
<dbReference type="Gene3D" id="1.10.10.10">
    <property type="entry name" value="Winged helix-like DNA-binding domain superfamily/Winged helix DNA-binding domain"/>
    <property type="match status" value="1"/>
</dbReference>
<dbReference type="PROSITE" id="PS50949">
    <property type="entry name" value="HTH_GNTR"/>
    <property type="match status" value="1"/>
</dbReference>
<keyword evidence="6" id="KW-1185">Reference proteome</keyword>
<dbReference type="CDD" id="cd07377">
    <property type="entry name" value="WHTH_GntR"/>
    <property type="match status" value="1"/>
</dbReference>
<dbReference type="InterPro" id="IPR036390">
    <property type="entry name" value="WH_DNA-bd_sf"/>
</dbReference>
<name>A0A848LCL5_9ACTN</name>
<dbReference type="PANTHER" id="PTHR43537">
    <property type="entry name" value="TRANSCRIPTIONAL REGULATOR, GNTR FAMILY"/>
    <property type="match status" value="1"/>
</dbReference>
<evidence type="ECO:0000259" key="4">
    <source>
        <dbReference type="PROSITE" id="PS50949"/>
    </source>
</evidence>
<evidence type="ECO:0000313" key="5">
    <source>
        <dbReference type="EMBL" id="NMO05288.1"/>
    </source>
</evidence>
<dbReference type="SUPFAM" id="SSF46785">
    <property type="entry name" value="Winged helix' DNA-binding domain"/>
    <property type="match status" value="1"/>
</dbReference>
<keyword evidence="3" id="KW-0804">Transcription</keyword>
<dbReference type="EMBL" id="JABBNB010000062">
    <property type="protein sequence ID" value="NMO05288.1"/>
    <property type="molecule type" value="Genomic_DNA"/>
</dbReference>
<gene>
    <name evidence="5" type="ORF">HH308_29125</name>
</gene>
<evidence type="ECO:0000256" key="2">
    <source>
        <dbReference type="ARBA" id="ARBA00023125"/>
    </source>
</evidence>
<dbReference type="Proteomes" id="UP000550729">
    <property type="component" value="Unassembled WGS sequence"/>
</dbReference>
<dbReference type="GO" id="GO:0003700">
    <property type="term" value="F:DNA-binding transcription factor activity"/>
    <property type="evidence" value="ECO:0007669"/>
    <property type="project" value="InterPro"/>
</dbReference>
<accession>A0A848LCL5</accession>
<dbReference type="InterPro" id="IPR036388">
    <property type="entry name" value="WH-like_DNA-bd_sf"/>
</dbReference>
<dbReference type="InterPro" id="IPR000524">
    <property type="entry name" value="Tscrpt_reg_HTH_GntR"/>
</dbReference>